<sequence>MGKKSAKDKSPKVGDLHIISDPKDYVVTGILENDFPGLCRQIGVTHCPIVSTKHSQAIITQTVSSLPSSKRSKEDKKSPQSQHSSVTKYSDVKFLRKTQSLSKYKLVKIRDTLPRKSVFICHVYK</sequence>
<accession>A0A183PNY8</accession>
<gene>
    <name evidence="2" type="ORF">SMTD_LOCUS16074</name>
</gene>
<dbReference type="EMBL" id="UZAL01036691">
    <property type="protein sequence ID" value="VDP70316.1"/>
    <property type="molecule type" value="Genomic_DNA"/>
</dbReference>
<evidence type="ECO:0000256" key="1">
    <source>
        <dbReference type="SAM" id="MobiDB-lite"/>
    </source>
</evidence>
<organism evidence="2 3">
    <name type="scientific">Schistosoma mattheei</name>
    <dbReference type="NCBI Taxonomy" id="31246"/>
    <lineage>
        <taxon>Eukaryota</taxon>
        <taxon>Metazoa</taxon>
        <taxon>Spiralia</taxon>
        <taxon>Lophotrochozoa</taxon>
        <taxon>Platyhelminthes</taxon>
        <taxon>Trematoda</taxon>
        <taxon>Digenea</taxon>
        <taxon>Strigeidida</taxon>
        <taxon>Schistosomatoidea</taxon>
        <taxon>Schistosomatidae</taxon>
        <taxon>Schistosoma</taxon>
    </lineage>
</organism>
<reference evidence="2 3" key="1">
    <citation type="submission" date="2018-11" db="EMBL/GenBank/DDBJ databases">
        <authorList>
            <consortium name="Pathogen Informatics"/>
        </authorList>
    </citation>
    <scope>NUCLEOTIDE SEQUENCE [LARGE SCALE GENOMIC DNA]</scope>
    <source>
        <strain>Denwood</strain>
        <strain evidence="3">Zambia</strain>
    </source>
</reference>
<name>A0A183PNY8_9TREM</name>
<feature type="compositionally biased region" description="Polar residues" evidence="1">
    <location>
        <begin position="79"/>
        <end position="88"/>
    </location>
</feature>
<feature type="region of interest" description="Disordered" evidence="1">
    <location>
        <begin position="62"/>
        <end position="88"/>
    </location>
</feature>
<evidence type="ECO:0000313" key="3">
    <source>
        <dbReference type="Proteomes" id="UP000269396"/>
    </source>
</evidence>
<dbReference type="AlphaFoldDB" id="A0A183PNY8"/>
<evidence type="ECO:0000313" key="2">
    <source>
        <dbReference type="EMBL" id="VDP70316.1"/>
    </source>
</evidence>
<protein>
    <submittedName>
        <fullName evidence="2">Uncharacterized protein</fullName>
    </submittedName>
</protein>
<dbReference type="STRING" id="31246.A0A183PNY8"/>
<proteinExistence type="predicted"/>
<dbReference type="Proteomes" id="UP000269396">
    <property type="component" value="Unassembled WGS sequence"/>
</dbReference>
<keyword evidence="3" id="KW-1185">Reference proteome</keyword>